<evidence type="ECO:0000313" key="2">
    <source>
        <dbReference type="Proteomes" id="UP000027222"/>
    </source>
</evidence>
<evidence type="ECO:0000313" key="1">
    <source>
        <dbReference type="EMBL" id="KDR84438.1"/>
    </source>
</evidence>
<organism evidence="1 2">
    <name type="scientific">Galerina marginata (strain CBS 339.88)</name>
    <dbReference type="NCBI Taxonomy" id="685588"/>
    <lineage>
        <taxon>Eukaryota</taxon>
        <taxon>Fungi</taxon>
        <taxon>Dikarya</taxon>
        <taxon>Basidiomycota</taxon>
        <taxon>Agaricomycotina</taxon>
        <taxon>Agaricomycetes</taxon>
        <taxon>Agaricomycetidae</taxon>
        <taxon>Agaricales</taxon>
        <taxon>Agaricineae</taxon>
        <taxon>Strophariaceae</taxon>
        <taxon>Galerina</taxon>
    </lineage>
</organism>
<reference evidence="2" key="1">
    <citation type="journal article" date="2014" name="Proc. Natl. Acad. Sci. U.S.A.">
        <title>Extensive sampling of basidiomycete genomes demonstrates inadequacy of the white-rot/brown-rot paradigm for wood decay fungi.</title>
        <authorList>
            <person name="Riley R."/>
            <person name="Salamov A.A."/>
            <person name="Brown D.W."/>
            <person name="Nagy L.G."/>
            <person name="Floudas D."/>
            <person name="Held B.W."/>
            <person name="Levasseur A."/>
            <person name="Lombard V."/>
            <person name="Morin E."/>
            <person name="Otillar R."/>
            <person name="Lindquist E.A."/>
            <person name="Sun H."/>
            <person name="LaButti K.M."/>
            <person name="Schmutz J."/>
            <person name="Jabbour D."/>
            <person name="Luo H."/>
            <person name="Baker S.E."/>
            <person name="Pisabarro A.G."/>
            <person name="Walton J.D."/>
            <person name="Blanchette R.A."/>
            <person name="Henrissat B."/>
            <person name="Martin F."/>
            <person name="Cullen D."/>
            <person name="Hibbett D.S."/>
            <person name="Grigoriev I.V."/>
        </authorList>
    </citation>
    <scope>NUCLEOTIDE SEQUENCE [LARGE SCALE GENOMIC DNA]</scope>
    <source>
        <strain evidence="2">CBS 339.88</strain>
    </source>
</reference>
<dbReference type="OrthoDB" id="2662268at2759"/>
<dbReference type="AlphaFoldDB" id="A0A067TZG8"/>
<proteinExistence type="predicted"/>
<keyword evidence="2" id="KW-1185">Reference proteome</keyword>
<accession>A0A067TZG8</accession>
<dbReference type="EMBL" id="KL142368">
    <property type="protein sequence ID" value="KDR84438.1"/>
    <property type="molecule type" value="Genomic_DNA"/>
</dbReference>
<sequence>MTYSNPLHPPIAGGYASNYTALAPAVSGGGARGDTAYCKRLPQGVYTPASKWHAATGRTNDVHAPISFNRKGANRRAGVSVVELNGRSIQELSAILEGGDDRVLADTGRQRITFRIMWPGYSQVEWVRSIDIVTGGPITRAKLAQIVAQNFSRFVETHRTVPCSTPEFQVGPNAIRSDHLYLVSLNNAFEDSWQAEVVINLR</sequence>
<dbReference type="HOGENOM" id="CLU_088650_0_0_1"/>
<gene>
    <name evidence="1" type="ORF">GALMADRAFT_713250</name>
</gene>
<protein>
    <submittedName>
        <fullName evidence="1">Uncharacterized protein</fullName>
    </submittedName>
</protein>
<name>A0A067TZG8_GALM3</name>
<dbReference type="Proteomes" id="UP000027222">
    <property type="component" value="Unassembled WGS sequence"/>
</dbReference>